<dbReference type="HOGENOM" id="CLU_2576940_0_0_1"/>
<feature type="transmembrane region" description="Helical" evidence="1">
    <location>
        <begin position="6"/>
        <end position="22"/>
    </location>
</feature>
<dbReference type="Proteomes" id="UP000015104">
    <property type="component" value="Unassembled WGS sequence"/>
</dbReference>
<keyword evidence="3" id="KW-1185">Reference proteome</keyword>
<name>T1KT63_TETUR</name>
<evidence type="ECO:0000256" key="1">
    <source>
        <dbReference type="SAM" id="Phobius"/>
    </source>
</evidence>
<dbReference type="EMBL" id="CAEY01000513">
    <property type="status" value="NOT_ANNOTATED_CDS"/>
    <property type="molecule type" value="Genomic_DNA"/>
</dbReference>
<evidence type="ECO:0000313" key="3">
    <source>
        <dbReference type="Proteomes" id="UP000015104"/>
    </source>
</evidence>
<sequence>MVTIGFSFLCLITLSFVLYIIIDKHPNLLKCCSKNRRSTTRFYDGFIPQEEPRNPSNFLRLKSIRNLKTFYSHLSEEENDR</sequence>
<dbReference type="EnsemblMetazoa" id="tetur20g02060.1">
    <property type="protein sequence ID" value="tetur20g02060.1"/>
    <property type="gene ID" value="tetur20g02060"/>
</dbReference>
<accession>T1KT63</accession>
<reference evidence="3" key="1">
    <citation type="submission" date="2011-08" db="EMBL/GenBank/DDBJ databases">
        <authorList>
            <person name="Rombauts S."/>
        </authorList>
    </citation>
    <scope>NUCLEOTIDE SEQUENCE</scope>
    <source>
        <strain evidence="3">London</strain>
    </source>
</reference>
<keyword evidence="1" id="KW-0812">Transmembrane</keyword>
<protein>
    <submittedName>
        <fullName evidence="2">Uncharacterized protein</fullName>
    </submittedName>
</protein>
<keyword evidence="1" id="KW-1133">Transmembrane helix</keyword>
<organism evidence="2 3">
    <name type="scientific">Tetranychus urticae</name>
    <name type="common">Two-spotted spider mite</name>
    <dbReference type="NCBI Taxonomy" id="32264"/>
    <lineage>
        <taxon>Eukaryota</taxon>
        <taxon>Metazoa</taxon>
        <taxon>Ecdysozoa</taxon>
        <taxon>Arthropoda</taxon>
        <taxon>Chelicerata</taxon>
        <taxon>Arachnida</taxon>
        <taxon>Acari</taxon>
        <taxon>Acariformes</taxon>
        <taxon>Trombidiformes</taxon>
        <taxon>Prostigmata</taxon>
        <taxon>Eleutherengona</taxon>
        <taxon>Raphignathae</taxon>
        <taxon>Tetranychoidea</taxon>
        <taxon>Tetranychidae</taxon>
        <taxon>Tetranychus</taxon>
    </lineage>
</organism>
<evidence type="ECO:0000313" key="2">
    <source>
        <dbReference type="EnsemblMetazoa" id="tetur20g02060.1"/>
    </source>
</evidence>
<keyword evidence="1" id="KW-0472">Membrane</keyword>
<proteinExistence type="predicted"/>
<dbReference type="AlphaFoldDB" id="T1KT63"/>
<reference evidence="2" key="2">
    <citation type="submission" date="2015-06" db="UniProtKB">
        <authorList>
            <consortium name="EnsemblMetazoa"/>
        </authorList>
    </citation>
    <scope>IDENTIFICATION</scope>
</reference>